<proteinExistence type="predicted"/>
<dbReference type="AlphaFoldDB" id="A0A2P5CK11"/>
<dbReference type="Proteomes" id="UP000237000">
    <property type="component" value="Unassembled WGS sequence"/>
</dbReference>
<evidence type="ECO:0000313" key="1">
    <source>
        <dbReference type="EMBL" id="PON61388.1"/>
    </source>
</evidence>
<keyword evidence="2" id="KW-1185">Reference proteome</keyword>
<organism evidence="1 2">
    <name type="scientific">Trema orientale</name>
    <name type="common">Charcoal tree</name>
    <name type="synonym">Celtis orientalis</name>
    <dbReference type="NCBI Taxonomy" id="63057"/>
    <lineage>
        <taxon>Eukaryota</taxon>
        <taxon>Viridiplantae</taxon>
        <taxon>Streptophyta</taxon>
        <taxon>Embryophyta</taxon>
        <taxon>Tracheophyta</taxon>
        <taxon>Spermatophyta</taxon>
        <taxon>Magnoliopsida</taxon>
        <taxon>eudicotyledons</taxon>
        <taxon>Gunneridae</taxon>
        <taxon>Pentapetalae</taxon>
        <taxon>rosids</taxon>
        <taxon>fabids</taxon>
        <taxon>Rosales</taxon>
        <taxon>Cannabaceae</taxon>
        <taxon>Trema</taxon>
    </lineage>
</organism>
<accession>A0A2P5CK11</accession>
<evidence type="ECO:0000313" key="2">
    <source>
        <dbReference type="Proteomes" id="UP000237000"/>
    </source>
</evidence>
<feature type="non-terminal residue" evidence="1">
    <location>
        <position position="1"/>
    </location>
</feature>
<protein>
    <submittedName>
        <fullName evidence="1">Uncharacterized protein</fullName>
    </submittedName>
</protein>
<comment type="caution">
    <text evidence="1">The sequence shown here is derived from an EMBL/GenBank/DDBJ whole genome shotgun (WGS) entry which is preliminary data.</text>
</comment>
<sequence>VELTGAVTITWPNIINKRGSSSMPSLCNAVPCKHLKADQRPRRHLFSDLHVS</sequence>
<dbReference type="InParanoid" id="A0A2P5CK11"/>
<dbReference type="OrthoDB" id="10325358at2759"/>
<dbReference type="EMBL" id="JXTC01000356">
    <property type="protein sequence ID" value="PON61388.1"/>
    <property type="molecule type" value="Genomic_DNA"/>
</dbReference>
<name>A0A2P5CK11_TREOI</name>
<gene>
    <name evidence="1" type="ORF">TorRG33x02_282120</name>
</gene>
<reference evidence="2" key="1">
    <citation type="submission" date="2016-06" db="EMBL/GenBank/DDBJ databases">
        <title>Parallel loss of symbiosis genes in relatives of nitrogen-fixing non-legume Parasponia.</title>
        <authorList>
            <person name="Van Velzen R."/>
            <person name="Holmer R."/>
            <person name="Bu F."/>
            <person name="Rutten L."/>
            <person name="Van Zeijl A."/>
            <person name="Liu W."/>
            <person name="Santuari L."/>
            <person name="Cao Q."/>
            <person name="Sharma T."/>
            <person name="Shen D."/>
            <person name="Roswanjaya Y."/>
            <person name="Wardhani T."/>
            <person name="Kalhor M.S."/>
            <person name="Jansen J."/>
            <person name="Van den Hoogen J."/>
            <person name="Gungor B."/>
            <person name="Hartog M."/>
            <person name="Hontelez J."/>
            <person name="Verver J."/>
            <person name="Yang W.-C."/>
            <person name="Schijlen E."/>
            <person name="Repin R."/>
            <person name="Schilthuizen M."/>
            <person name="Schranz E."/>
            <person name="Heidstra R."/>
            <person name="Miyata K."/>
            <person name="Fedorova E."/>
            <person name="Kohlen W."/>
            <person name="Bisseling T."/>
            <person name="Smit S."/>
            <person name="Geurts R."/>
        </authorList>
    </citation>
    <scope>NUCLEOTIDE SEQUENCE [LARGE SCALE GENOMIC DNA]</scope>
    <source>
        <strain evidence="2">cv. RG33-2</strain>
    </source>
</reference>